<evidence type="ECO:0000256" key="3">
    <source>
        <dbReference type="ARBA" id="ARBA00022630"/>
    </source>
</evidence>
<evidence type="ECO:0000313" key="10">
    <source>
        <dbReference type="EMBL" id="ROR48137.1"/>
    </source>
</evidence>
<dbReference type="AlphaFoldDB" id="A0AAX1WW34"/>
<accession>A0AAX1WW34</accession>
<gene>
    <name evidence="10" type="ORF">EDC60_1645</name>
</gene>
<dbReference type="EMBL" id="RJVL01000003">
    <property type="protein sequence ID" value="ROR48137.1"/>
    <property type="molecule type" value="Genomic_DNA"/>
</dbReference>
<dbReference type="SUPFAM" id="SSF51905">
    <property type="entry name" value="FAD/NAD(P)-binding domain"/>
    <property type="match status" value="1"/>
</dbReference>
<comment type="similarity">
    <text evidence="2">Belongs to the DAMOX/DASOX family.</text>
</comment>
<keyword evidence="3" id="KW-0285">Flavoprotein</keyword>
<dbReference type="Gene3D" id="3.30.9.10">
    <property type="entry name" value="D-Amino Acid Oxidase, subunit A, domain 2"/>
    <property type="match status" value="1"/>
</dbReference>
<dbReference type="GO" id="GO:0046416">
    <property type="term" value="P:D-amino acid metabolic process"/>
    <property type="evidence" value="ECO:0007669"/>
    <property type="project" value="InterPro"/>
</dbReference>
<name>A0AAX1WW34_9BURK</name>
<keyword evidence="4" id="KW-0274">FAD</keyword>
<dbReference type="PANTHER" id="PTHR11530">
    <property type="entry name" value="D-AMINO ACID OXIDASE"/>
    <property type="match status" value="1"/>
</dbReference>
<comment type="cofactor">
    <cofactor evidence="1">
        <name>FAD</name>
        <dbReference type="ChEBI" id="CHEBI:57692"/>
    </cofactor>
</comment>
<evidence type="ECO:0000256" key="2">
    <source>
        <dbReference type="ARBA" id="ARBA00006730"/>
    </source>
</evidence>
<sequence length="402" mass="43453">MGSFNSIGAPRAPVLSFGCLAWPFITDTMHTFPTLRSSSRVTILGAGLMGRLLAVELARQGHAVEVHEAGTRAAEGAAAYVAAAMVAPLAESIVAEPGVVRMGVHSLARWPELLAPLAAPVYFQHDGTLILWHRQDAPEAARMRLKFEQTQGLVPGLPRMQALDSAGVAALEPTAAQRFHQGLYLPGEGQLDNRQALAALAATMDQLGVVTHWGSARRPADFTPGQAGQPDWVLDCRGLGARAQWPQLRGLRGEVVRLHAPDVTLQRPTRIVHPRYPIYIAPKENHLFVIGATEIESDDMSPASVRSTLELLSAAYAVHPGFAEARILEISTHCRPTLPDNLPAVRVVQDRVLEVNGLYRHGFMIAPAMLDVVMQVLNTGQSELAPGFDLSLQLDREAALHT</sequence>
<protein>
    <recommendedName>
        <fullName evidence="7">D-amino-acid oxidase</fullName>
        <ecNumber evidence="6">1.4.3.3</ecNumber>
    </recommendedName>
</protein>
<dbReference type="GO" id="GO:0071949">
    <property type="term" value="F:FAD binding"/>
    <property type="evidence" value="ECO:0007669"/>
    <property type="project" value="InterPro"/>
</dbReference>
<comment type="catalytic activity">
    <reaction evidence="8">
        <text>a D-alpha-amino acid + O2 + H2O = a 2-oxocarboxylate + H2O2 + NH4(+)</text>
        <dbReference type="Rhea" id="RHEA:21816"/>
        <dbReference type="ChEBI" id="CHEBI:15377"/>
        <dbReference type="ChEBI" id="CHEBI:15379"/>
        <dbReference type="ChEBI" id="CHEBI:16240"/>
        <dbReference type="ChEBI" id="CHEBI:28938"/>
        <dbReference type="ChEBI" id="CHEBI:35179"/>
        <dbReference type="ChEBI" id="CHEBI:59871"/>
        <dbReference type="EC" id="1.4.3.3"/>
    </reaction>
    <physiologicalReaction direction="left-to-right" evidence="8">
        <dbReference type="Rhea" id="RHEA:21817"/>
    </physiologicalReaction>
</comment>
<evidence type="ECO:0000256" key="6">
    <source>
        <dbReference type="ARBA" id="ARBA00039101"/>
    </source>
</evidence>
<dbReference type="InterPro" id="IPR036188">
    <property type="entry name" value="FAD/NAD-bd_sf"/>
</dbReference>
<dbReference type="EC" id="1.4.3.3" evidence="6"/>
<dbReference type="SUPFAM" id="SSF54373">
    <property type="entry name" value="FAD-linked reductases, C-terminal domain"/>
    <property type="match status" value="1"/>
</dbReference>
<dbReference type="Pfam" id="PF01266">
    <property type="entry name" value="DAO"/>
    <property type="match status" value="1"/>
</dbReference>
<dbReference type="Proteomes" id="UP000271868">
    <property type="component" value="Unassembled WGS sequence"/>
</dbReference>
<dbReference type="PANTHER" id="PTHR11530:SF11">
    <property type="entry name" value="D-ASPARTATE OXIDASE"/>
    <property type="match status" value="1"/>
</dbReference>
<keyword evidence="11" id="KW-1185">Reference proteome</keyword>
<dbReference type="GO" id="GO:0003884">
    <property type="term" value="F:D-amino-acid oxidase activity"/>
    <property type="evidence" value="ECO:0007669"/>
    <property type="project" value="UniProtKB-EC"/>
</dbReference>
<evidence type="ECO:0000256" key="5">
    <source>
        <dbReference type="ARBA" id="ARBA00023002"/>
    </source>
</evidence>
<reference evidence="10 11" key="1">
    <citation type="submission" date="2018-11" db="EMBL/GenBank/DDBJ databases">
        <title>Genomic Encyclopedia of Type Strains, Phase IV (KMG-IV): sequencing the most valuable type-strain genomes for metagenomic binning, comparative biology and taxonomic classification.</title>
        <authorList>
            <person name="Goeker M."/>
        </authorList>
    </citation>
    <scope>NUCLEOTIDE SEQUENCE [LARGE SCALE GENOMIC DNA]</scope>
    <source>
        <strain evidence="10 11">DSM 15985</strain>
    </source>
</reference>
<evidence type="ECO:0000256" key="4">
    <source>
        <dbReference type="ARBA" id="ARBA00022827"/>
    </source>
</evidence>
<dbReference type="InterPro" id="IPR023209">
    <property type="entry name" value="DAO"/>
</dbReference>
<evidence type="ECO:0000313" key="11">
    <source>
        <dbReference type="Proteomes" id="UP000271868"/>
    </source>
</evidence>
<dbReference type="Gene3D" id="3.50.50.60">
    <property type="entry name" value="FAD/NAD(P)-binding domain"/>
    <property type="match status" value="1"/>
</dbReference>
<feature type="domain" description="FAD dependent oxidoreductase" evidence="9">
    <location>
        <begin position="40"/>
        <end position="369"/>
    </location>
</feature>
<proteinExistence type="inferred from homology"/>
<evidence type="ECO:0000256" key="8">
    <source>
        <dbReference type="ARBA" id="ARBA00049547"/>
    </source>
</evidence>
<evidence type="ECO:0000256" key="1">
    <source>
        <dbReference type="ARBA" id="ARBA00001974"/>
    </source>
</evidence>
<evidence type="ECO:0000256" key="7">
    <source>
        <dbReference type="ARBA" id="ARBA00039751"/>
    </source>
</evidence>
<keyword evidence="5" id="KW-0560">Oxidoreductase</keyword>
<comment type="caution">
    <text evidence="10">The sequence shown here is derived from an EMBL/GenBank/DDBJ whole genome shotgun (WGS) entry which is preliminary data.</text>
</comment>
<organism evidence="10 11">
    <name type="scientific">Diaphorobacter nitroreducens</name>
    <dbReference type="NCBI Taxonomy" id="164759"/>
    <lineage>
        <taxon>Bacteria</taxon>
        <taxon>Pseudomonadati</taxon>
        <taxon>Pseudomonadota</taxon>
        <taxon>Betaproteobacteria</taxon>
        <taxon>Burkholderiales</taxon>
        <taxon>Comamonadaceae</taxon>
        <taxon>Diaphorobacter</taxon>
    </lineage>
</organism>
<evidence type="ECO:0000259" key="9">
    <source>
        <dbReference type="Pfam" id="PF01266"/>
    </source>
</evidence>
<dbReference type="InterPro" id="IPR006076">
    <property type="entry name" value="FAD-dep_OxRdtase"/>
</dbReference>